<feature type="region of interest" description="Disordered" evidence="1">
    <location>
        <begin position="39"/>
        <end position="64"/>
    </location>
</feature>
<evidence type="ECO:0000256" key="1">
    <source>
        <dbReference type="SAM" id="MobiDB-lite"/>
    </source>
</evidence>
<name>A0A1X0QFP5_9MICR</name>
<feature type="compositionally biased region" description="Polar residues" evidence="1">
    <location>
        <begin position="50"/>
        <end position="64"/>
    </location>
</feature>
<gene>
    <name evidence="2" type="ORF">A0H76_2422</name>
</gene>
<proteinExistence type="predicted"/>
<accession>A0A1X0QFP5</accession>
<evidence type="ECO:0000313" key="3">
    <source>
        <dbReference type="Proteomes" id="UP000192501"/>
    </source>
</evidence>
<feature type="compositionally biased region" description="Basic and acidic residues" evidence="1">
    <location>
        <begin position="39"/>
        <end position="49"/>
    </location>
</feature>
<organism evidence="2 3">
    <name type="scientific">Hepatospora eriocheir</name>
    <dbReference type="NCBI Taxonomy" id="1081669"/>
    <lineage>
        <taxon>Eukaryota</taxon>
        <taxon>Fungi</taxon>
        <taxon>Fungi incertae sedis</taxon>
        <taxon>Microsporidia</taxon>
        <taxon>Hepatosporidae</taxon>
        <taxon>Hepatospora</taxon>
    </lineage>
</organism>
<dbReference type="VEuPathDB" id="MicrosporidiaDB:A0H76_2422"/>
<evidence type="ECO:0000313" key="2">
    <source>
        <dbReference type="EMBL" id="ORD98475.1"/>
    </source>
</evidence>
<comment type="caution">
    <text evidence="2">The sequence shown here is derived from an EMBL/GenBank/DDBJ whole genome shotgun (WGS) entry which is preliminary data.</text>
</comment>
<dbReference type="Proteomes" id="UP000192501">
    <property type="component" value="Unassembled WGS sequence"/>
</dbReference>
<sequence>MTFLMQIFFNIKINKHNEGIMTTLFGILRRILCCGDRGSDDDNRQDEHNSTGSNNSRFRSRVFQ</sequence>
<dbReference type="EMBL" id="LTAI01000651">
    <property type="protein sequence ID" value="ORD98475.1"/>
    <property type="molecule type" value="Genomic_DNA"/>
</dbReference>
<dbReference type="AlphaFoldDB" id="A0A1X0QFP5"/>
<protein>
    <submittedName>
        <fullName evidence="2">Uncharacterized protein</fullName>
    </submittedName>
</protein>
<reference evidence="2 3" key="1">
    <citation type="journal article" date="2017" name="Environ. Microbiol.">
        <title>Decay of the glycolytic pathway and adaptation to intranuclear parasitism within Enterocytozoonidae microsporidia.</title>
        <authorList>
            <person name="Wiredu Boakye D."/>
            <person name="Jaroenlak P."/>
            <person name="Prachumwat A."/>
            <person name="Williams T.A."/>
            <person name="Bateman K.S."/>
            <person name="Itsathitphaisarn O."/>
            <person name="Sritunyalucksana K."/>
            <person name="Paszkiewicz K.H."/>
            <person name="Moore K.A."/>
            <person name="Stentiford G.D."/>
            <person name="Williams B.A."/>
        </authorList>
    </citation>
    <scope>NUCLEOTIDE SEQUENCE [LARGE SCALE GENOMIC DNA]</scope>
    <source>
        <strain evidence="3">canceri</strain>
    </source>
</reference>